<dbReference type="InterPro" id="IPR003838">
    <property type="entry name" value="ABC3_permease_C"/>
</dbReference>
<reference evidence="13 14" key="1">
    <citation type="submission" date="2022-04" db="EMBL/GenBank/DDBJ databases">
        <title>Genome sequence of C. roseum typestrain.</title>
        <authorList>
            <person name="Poehlein A."/>
            <person name="Schoch T."/>
            <person name="Duerre P."/>
            <person name="Daniel R."/>
        </authorList>
    </citation>
    <scope>NUCLEOTIDE SEQUENCE [LARGE SCALE GENOMIC DNA]</scope>
    <source>
        <strain evidence="13 14">DSM 7320</strain>
    </source>
</reference>
<dbReference type="InterPro" id="IPR004513">
    <property type="entry name" value="FtsX"/>
</dbReference>
<keyword evidence="5 10" id="KW-0132">Cell division</keyword>
<evidence type="ECO:0000256" key="8">
    <source>
        <dbReference type="ARBA" id="ARBA00023136"/>
    </source>
</evidence>
<dbReference type="Proteomes" id="UP000190951">
    <property type="component" value="Chromosome"/>
</dbReference>
<evidence type="ECO:0000256" key="10">
    <source>
        <dbReference type="PIRNR" id="PIRNR003097"/>
    </source>
</evidence>
<comment type="function">
    <text evidence="10">Part of the ABC transporter FtsEX involved in asymmetric cellular division facilitating the initiation of sporulation.</text>
</comment>
<evidence type="ECO:0000256" key="2">
    <source>
        <dbReference type="ARBA" id="ARBA00007379"/>
    </source>
</evidence>
<dbReference type="GO" id="GO:0051301">
    <property type="term" value="P:cell division"/>
    <property type="evidence" value="ECO:0007669"/>
    <property type="project" value="UniProtKB-KW"/>
</dbReference>
<evidence type="ECO:0000256" key="1">
    <source>
        <dbReference type="ARBA" id="ARBA00004651"/>
    </source>
</evidence>
<evidence type="ECO:0000256" key="6">
    <source>
        <dbReference type="ARBA" id="ARBA00022692"/>
    </source>
</evidence>
<comment type="subcellular location">
    <subcellularLocation>
        <location evidence="1">Cell membrane</location>
        <topology evidence="1">Multi-pass membrane protein</topology>
    </subcellularLocation>
</comment>
<name>A0A1S8MBE5_9CLOT</name>
<dbReference type="Gene3D" id="3.30.70.3040">
    <property type="match status" value="1"/>
</dbReference>
<feature type="domain" description="ABC3 transporter permease C-terminal" evidence="11">
    <location>
        <begin position="167"/>
        <end position="281"/>
    </location>
</feature>
<dbReference type="Pfam" id="PF18075">
    <property type="entry name" value="FtsX_ECD"/>
    <property type="match status" value="1"/>
</dbReference>
<evidence type="ECO:0000256" key="5">
    <source>
        <dbReference type="ARBA" id="ARBA00022618"/>
    </source>
</evidence>
<dbReference type="EMBL" id="CP096983">
    <property type="protein sequence ID" value="URZ11652.1"/>
    <property type="molecule type" value="Genomic_DNA"/>
</dbReference>
<protein>
    <recommendedName>
        <fullName evidence="3 10">Cell division protein FtsX</fullName>
    </recommendedName>
</protein>
<evidence type="ECO:0000313" key="14">
    <source>
        <dbReference type="Proteomes" id="UP000190951"/>
    </source>
</evidence>
<keyword evidence="6" id="KW-0812">Transmembrane</keyword>
<evidence type="ECO:0000259" key="12">
    <source>
        <dbReference type="Pfam" id="PF18075"/>
    </source>
</evidence>
<dbReference type="PANTHER" id="PTHR47755:SF1">
    <property type="entry name" value="CELL DIVISION PROTEIN FTSX"/>
    <property type="match status" value="1"/>
</dbReference>
<organism evidence="13 14">
    <name type="scientific">Clostridium felsineum</name>
    <dbReference type="NCBI Taxonomy" id="36839"/>
    <lineage>
        <taxon>Bacteria</taxon>
        <taxon>Bacillati</taxon>
        <taxon>Bacillota</taxon>
        <taxon>Clostridia</taxon>
        <taxon>Eubacteriales</taxon>
        <taxon>Clostridiaceae</taxon>
        <taxon>Clostridium</taxon>
    </lineage>
</organism>
<keyword evidence="9 10" id="KW-0131">Cell cycle</keyword>
<keyword evidence="14" id="KW-1185">Reference proteome</keyword>
<keyword evidence="8 10" id="KW-0472">Membrane</keyword>
<dbReference type="RefSeq" id="WP_077833350.1">
    <property type="nucleotide sequence ID" value="NZ_CP096983.1"/>
</dbReference>
<dbReference type="InterPro" id="IPR040690">
    <property type="entry name" value="FtsX_ECD"/>
</dbReference>
<gene>
    <name evidence="13" type="primary">ftsX_2</name>
    <name evidence="13" type="ORF">CROST_023690</name>
</gene>
<evidence type="ECO:0000256" key="7">
    <source>
        <dbReference type="ARBA" id="ARBA00022989"/>
    </source>
</evidence>
<dbReference type="STRING" id="84029.CROST_22720"/>
<sequence length="287" mass="32809">MKISTFKWLFKQALLNIYRNTTSSVSSVVTFLLALFILELSFILLWNIKDNSIDFKPEVQVFLQDNIRTENKTKIYDDIKKLNGVTNVSFQNKKYVLAYLKRHLGNDFKSTSFKESYIVKIKGTNHISLITSKIKIIKGIAEVDESRDIKSELSSIIRLLQYLGTPIFIIFSAISLFLINNTIKLSIYLRLEEIKTMKLIGATEFFIIYPLVLQGILLGLLGSSLSLLISFLLYNFIYKKIAYYSVDIFLKLISPYSIIADISFEFILCGIIIGAVTSIFSAKNLIK</sequence>
<evidence type="ECO:0000256" key="3">
    <source>
        <dbReference type="ARBA" id="ARBA00021907"/>
    </source>
</evidence>
<dbReference type="PANTHER" id="PTHR47755">
    <property type="entry name" value="CELL DIVISION PROTEIN FTSX"/>
    <property type="match status" value="1"/>
</dbReference>
<proteinExistence type="inferred from homology"/>
<keyword evidence="7" id="KW-1133">Transmembrane helix</keyword>
<comment type="similarity">
    <text evidence="2 10">Belongs to the ABC-4 integral membrane protein family. FtsX subfamily.</text>
</comment>
<evidence type="ECO:0000256" key="9">
    <source>
        <dbReference type="ARBA" id="ARBA00023306"/>
    </source>
</evidence>
<keyword evidence="4 10" id="KW-1003">Cell membrane</keyword>
<evidence type="ECO:0000256" key="4">
    <source>
        <dbReference type="ARBA" id="ARBA00022475"/>
    </source>
</evidence>
<dbReference type="AlphaFoldDB" id="A0A1S8MBE5"/>
<evidence type="ECO:0000259" key="11">
    <source>
        <dbReference type="Pfam" id="PF02687"/>
    </source>
</evidence>
<dbReference type="Pfam" id="PF02687">
    <property type="entry name" value="FtsX"/>
    <property type="match status" value="1"/>
</dbReference>
<dbReference type="PIRSF" id="PIRSF003097">
    <property type="entry name" value="FtsX"/>
    <property type="match status" value="1"/>
</dbReference>
<dbReference type="GO" id="GO:0005886">
    <property type="term" value="C:plasma membrane"/>
    <property type="evidence" value="ECO:0007669"/>
    <property type="project" value="UniProtKB-SubCell"/>
</dbReference>
<accession>A0A1S8MBE5</accession>
<dbReference type="KEGG" id="crw:CROST_023690"/>
<evidence type="ECO:0000313" key="13">
    <source>
        <dbReference type="EMBL" id="URZ11652.1"/>
    </source>
</evidence>
<feature type="domain" description="FtsX extracellular" evidence="12">
    <location>
        <begin position="58"/>
        <end position="143"/>
    </location>
</feature>